<dbReference type="SUPFAM" id="SSF88723">
    <property type="entry name" value="PIN domain-like"/>
    <property type="match status" value="1"/>
</dbReference>
<dbReference type="Proteomes" id="UP000317315">
    <property type="component" value="Unassembled WGS sequence"/>
</dbReference>
<dbReference type="InterPro" id="IPR029060">
    <property type="entry name" value="PIN-like_dom_sf"/>
</dbReference>
<dbReference type="GO" id="GO:0016787">
    <property type="term" value="F:hydrolase activity"/>
    <property type="evidence" value="ECO:0007669"/>
    <property type="project" value="UniProtKB-KW"/>
</dbReference>
<dbReference type="RefSeq" id="WP_142935817.1">
    <property type="nucleotide sequence ID" value="NZ_FXTM01000017.1"/>
</dbReference>
<keyword evidence="5" id="KW-0378">Hydrolase</keyword>
<dbReference type="CDD" id="cd18741">
    <property type="entry name" value="PIN_VapC4-5_FitB-like"/>
    <property type="match status" value="1"/>
</dbReference>
<evidence type="ECO:0000256" key="3">
    <source>
        <dbReference type="ARBA" id="ARBA00022722"/>
    </source>
</evidence>
<gene>
    <name evidence="9" type="ORF">SAMN06269117_1173</name>
</gene>
<dbReference type="AlphaFoldDB" id="A0A521D3C6"/>
<feature type="domain" description="PIN" evidence="8">
    <location>
        <begin position="3"/>
        <end position="114"/>
    </location>
</feature>
<evidence type="ECO:0000256" key="1">
    <source>
        <dbReference type="ARBA" id="ARBA00001946"/>
    </source>
</evidence>
<evidence type="ECO:0000313" key="10">
    <source>
        <dbReference type="Proteomes" id="UP000317315"/>
    </source>
</evidence>
<dbReference type="PANTHER" id="PTHR33653">
    <property type="entry name" value="RIBONUCLEASE VAPC2"/>
    <property type="match status" value="1"/>
</dbReference>
<evidence type="ECO:0000256" key="5">
    <source>
        <dbReference type="ARBA" id="ARBA00022801"/>
    </source>
</evidence>
<name>A0A521D3C6_9BACT</name>
<evidence type="ECO:0000256" key="4">
    <source>
        <dbReference type="ARBA" id="ARBA00022723"/>
    </source>
</evidence>
<evidence type="ECO:0000313" key="9">
    <source>
        <dbReference type="EMBL" id="SMO66188.1"/>
    </source>
</evidence>
<organism evidence="9 10">
    <name type="scientific">Balnearium lithotrophicum</name>
    <dbReference type="NCBI Taxonomy" id="223788"/>
    <lineage>
        <taxon>Bacteria</taxon>
        <taxon>Pseudomonadati</taxon>
        <taxon>Aquificota</taxon>
        <taxon>Aquificia</taxon>
        <taxon>Desulfurobacteriales</taxon>
        <taxon>Desulfurobacteriaceae</taxon>
        <taxon>Balnearium</taxon>
    </lineage>
</organism>
<protein>
    <recommendedName>
        <fullName evidence="8">PIN domain-containing protein</fullName>
    </recommendedName>
</protein>
<dbReference type="OrthoDB" id="9796690at2"/>
<dbReference type="Pfam" id="PF01850">
    <property type="entry name" value="PIN"/>
    <property type="match status" value="1"/>
</dbReference>
<dbReference type="GO" id="GO:0046872">
    <property type="term" value="F:metal ion binding"/>
    <property type="evidence" value="ECO:0007669"/>
    <property type="project" value="UniProtKB-KW"/>
</dbReference>
<keyword evidence="3" id="KW-0540">Nuclease</keyword>
<evidence type="ECO:0000256" key="7">
    <source>
        <dbReference type="ARBA" id="ARBA00038093"/>
    </source>
</evidence>
<keyword evidence="4" id="KW-0479">Metal-binding</keyword>
<keyword evidence="10" id="KW-1185">Reference proteome</keyword>
<dbReference type="Gene3D" id="3.40.50.1010">
    <property type="entry name" value="5'-nuclease"/>
    <property type="match status" value="1"/>
</dbReference>
<sequence>MGYIIDTDVCIDFLKGMDFAVELFSELLREGEVFLSILTHYELLKGAYTEKERKIIKDFVSMFKILNLNGNIIFTASEFYRKYRKRGITLSNIDCLIMATAKEYGLRIVTRNVRHYPENELLSEFSRKLKGIE</sequence>
<dbReference type="GO" id="GO:0004518">
    <property type="term" value="F:nuclease activity"/>
    <property type="evidence" value="ECO:0007669"/>
    <property type="project" value="UniProtKB-KW"/>
</dbReference>
<evidence type="ECO:0000256" key="2">
    <source>
        <dbReference type="ARBA" id="ARBA00022649"/>
    </source>
</evidence>
<dbReference type="InterPro" id="IPR002716">
    <property type="entry name" value="PIN_dom"/>
</dbReference>
<reference evidence="9 10" key="1">
    <citation type="submission" date="2017-05" db="EMBL/GenBank/DDBJ databases">
        <authorList>
            <person name="Varghese N."/>
            <person name="Submissions S."/>
        </authorList>
    </citation>
    <scope>NUCLEOTIDE SEQUENCE [LARGE SCALE GENOMIC DNA]</scope>
    <source>
        <strain evidence="9 10">DSM 16304</strain>
    </source>
</reference>
<keyword evidence="6" id="KW-0460">Magnesium</keyword>
<dbReference type="PANTHER" id="PTHR33653:SF1">
    <property type="entry name" value="RIBONUCLEASE VAPC2"/>
    <property type="match status" value="1"/>
</dbReference>
<comment type="similarity">
    <text evidence="7">Belongs to the PINc/VapC protein family.</text>
</comment>
<keyword evidence="2" id="KW-1277">Toxin-antitoxin system</keyword>
<comment type="cofactor">
    <cofactor evidence="1">
        <name>Mg(2+)</name>
        <dbReference type="ChEBI" id="CHEBI:18420"/>
    </cofactor>
</comment>
<proteinExistence type="inferred from homology"/>
<dbReference type="InterPro" id="IPR050556">
    <property type="entry name" value="Type_II_TA_system_RNase"/>
</dbReference>
<dbReference type="EMBL" id="FXTM01000017">
    <property type="protein sequence ID" value="SMO66188.1"/>
    <property type="molecule type" value="Genomic_DNA"/>
</dbReference>
<accession>A0A521D3C6</accession>
<evidence type="ECO:0000259" key="8">
    <source>
        <dbReference type="Pfam" id="PF01850"/>
    </source>
</evidence>
<evidence type="ECO:0000256" key="6">
    <source>
        <dbReference type="ARBA" id="ARBA00022842"/>
    </source>
</evidence>